<sequence>MEDWKFLKENIYYCDGSFRDITIRNTTKEDWKLWADVVNKTYKTSFSEGGSDIQTGKIDIYRVYDYWDGKTDTCLDATIFIGNIVVKTYFFTDEEIENDITPKEINTIDDHINLMQYLSTISTALNKRVVLTPENYNPSIEKELIIIDNDKVLFCGL</sequence>
<reference evidence="1 2" key="1">
    <citation type="submission" date="2019-01" db="EMBL/GenBank/DDBJ databases">
        <title>Mucilaginibacter antarcticum sp. nov., isolated from antarctic soil.</title>
        <authorList>
            <person name="Yan Y.-Q."/>
            <person name="Du Z.-J."/>
        </authorList>
    </citation>
    <scope>NUCLEOTIDE SEQUENCE [LARGE SCALE GENOMIC DNA]</scope>
    <source>
        <strain evidence="1 2">F01003</strain>
    </source>
</reference>
<evidence type="ECO:0000313" key="2">
    <source>
        <dbReference type="Proteomes" id="UP000286701"/>
    </source>
</evidence>
<name>A0A3S3VDV3_9SPHI</name>
<proteinExistence type="predicted"/>
<organism evidence="1 2">
    <name type="scientific">Mucilaginibacter gilvus</name>
    <dbReference type="NCBI Taxonomy" id="2305909"/>
    <lineage>
        <taxon>Bacteria</taxon>
        <taxon>Pseudomonadati</taxon>
        <taxon>Bacteroidota</taxon>
        <taxon>Sphingobacteriia</taxon>
        <taxon>Sphingobacteriales</taxon>
        <taxon>Sphingobacteriaceae</taxon>
        <taxon>Mucilaginibacter</taxon>
    </lineage>
</organism>
<dbReference type="AlphaFoldDB" id="A0A3S3VDV3"/>
<dbReference type="EMBL" id="SBIW01000030">
    <property type="protein sequence ID" value="RWY46249.1"/>
    <property type="molecule type" value="Genomic_DNA"/>
</dbReference>
<accession>A0A3S3VDV3</accession>
<dbReference type="Proteomes" id="UP000286701">
    <property type="component" value="Unassembled WGS sequence"/>
</dbReference>
<evidence type="ECO:0000313" key="1">
    <source>
        <dbReference type="EMBL" id="RWY46249.1"/>
    </source>
</evidence>
<keyword evidence="2" id="KW-1185">Reference proteome</keyword>
<protein>
    <submittedName>
        <fullName evidence="1">Uncharacterized protein</fullName>
    </submittedName>
</protein>
<gene>
    <name evidence="1" type="ORF">EPL05_23165</name>
</gene>
<comment type="caution">
    <text evidence="1">The sequence shown here is derived from an EMBL/GenBank/DDBJ whole genome shotgun (WGS) entry which is preliminary data.</text>
</comment>
<dbReference type="RefSeq" id="WP_128536364.1">
    <property type="nucleotide sequence ID" value="NZ_SBIW01000030.1"/>
</dbReference>
<dbReference type="OrthoDB" id="7875217at2"/>